<feature type="transmembrane region" description="Helical" evidence="1">
    <location>
        <begin position="41"/>
        <end position="59"/>
    </location>
</feature>
<sequence length="109" mass="11973">MFTIGTTLTLLGFSGFYVTSKRADIHLSDTLLSLVKSNTRLVKGVSFLFLIAAIIPFIVKFGIGGGLLFFSIVLMTAGGCVIMFQPLQLFKIIQLIVFFLVCFLIECLV</sequence>
<accession>A0A9W6EUA9</accession>
<proteinExistence type="predicted"/>
<keyword evidence="1" id="KW-0472">Membrane</keyword>
<evidence type="ECO:0000313" key="2">
    <source>
        <dbReference type="EMBL" id="GLB51471.1"/>
    </source>
</evidence>
<evidence type="ECO:0000313" key="3">
    <source>
        <dbReference type="Proteomes" id="UP001143545"/>
    </source>
</evidence>
<protein>
    <submittedName>
        <fullName evidence="2">Uncharacterized protein</fullName>
    </submittedName>
</protein>
<comment type="caution">
    <text evidence="2">The sequence shown here is derived from an EMBL/GenBank/DDBJ whole genome shotgun (WGS) entry which is preliminary data.</text>
</comment>
<reference evidence="2" key="1">
    <citation type="submission" date="2022-07" db="EMBL/GenBank/DDBJ databases">
        <title>Taxonomy of Novel Oxalotrophic and Methylotrophic Bacteria.</title>
        <authorList>
            <person name="Sahin N."/>
            <person name="Tani A."/>
        </authorList>
    </citation>
    <scope>NUCLEOTIDE SEQUENCE</scope>
    <source>
        <strain evidence="2">AM327</strain>
    </source>
</reference>
<keyword evidence="1" id="KW-0812">Transmembrane</keyword>
<evidence type="ECO:0000256" key="1">
    <source>
        <dbReference type="SAM" id="Phobius"/>
    </source>
</evidence>
<dbReference type="AlphaFoldDB" id="A0A9W6EUA9"/>
<name>A0A9W6EUA9_9FLAO</name>
<gene>
    <name evidence="2" type="ORF">NBRC110019_05100</name>
</gene>
<keyword evidence="1" id="KW-1133">Transmembrane helix</keyword>
<dbReference type="Proteomes" id="UP001143545">
    <property type="component" value="Unassembled WGS sequence"/>
</dbReference>
<keyword evidence="3" id="KW-1185">Reference proteome</keyword>
<feature type="transmembrane region" description="Helical" evidence="1">
    <location>
        <begin position="90"/>
        <end position="108"/>
    </location>
</feature>
<dbReference type="EMBL" id="BRVP01000003">
    <property type="protein sequence ID" value="GLB51471.1"/>
    <property type="molecule type" value="Genomic_DNA"/>
</dbReference>
<organism evidence="2 3">
    <name type="scientific">Neptunitalea chrysea</name>
    <dbReference type="NCBI Taxonomy" id="1647581"/>
    <lineage>
        <taxon>Bacteria</taxon>
        <taxon>Pseudomonadati</taxon>
        <taxon>Bacteroidota</taxon>
        <taxon>Flavobacteriia</taxon>
        <taxon>Flavobacteriales</taxon>
        <taxon>Flavobacteriaceae</taxon>
        <taxon>Neptunitalea</taxon>
    </lineage>
</organism>